<proteinExistence type="predicted"/>
<sequence>MNTASIDFRFLLDCDTSPLIIFDHKGHILWLNEAAEILLGYADHRELFEMALAHAPKDFGHQTTLRELHYRQLSFYAFQVAYNSEDWIAVRLFYRPKAKEERHLDPDKLLPTDINLLLEAA</sequence>
<dbReference type="SUPFAM" id="SSF55785">
    <property type="entry name" value="PYP-like sensor domain (PAS domain)"/>
    <property type="match status" value="1"/>
</dbReference>
<comment type="caution">
    <text evidence="2">The sequence shown here is derived from an EMBL/GenBank/DDBJ whole genome shotgun (WGS) entry which is preliminary data.</text>
</comment>
<dbReference type="Proteomes" id="UP000885722">
    <property type="component" value="Unassembled WGS sequence"/>
</dbReference>
<dbReference type="InterPro" id="IPR035965">
    <property type="entry name" value="PAS-like_dom_sf"/>
</dbReference>
<dbReference type="InterPro" id="IPR000014">
    <property type="entry name" value="PAS"/>
</dbReference>
<gene>
    <name evidence="2" type="ORF">ENJ74_00430</name>
</gene>
<feature type="domain" description="PAS" evidence="1">
    <location>
        <begin position="4"/>
        <end position="41"/>
    </location>
</feature>
<reference evidence="2" key="1">
    <citation type="journal article" date="2020" name="mSystems">
        <title>Genome- and Community-Level Interaction Insights into Carbon Utilization and Element Cycling Functions of Hydrothermarchaeota in Hydrothermal Sediment.</title>
        <authorList>
            <person name="Zhou Z."/>
            <person name="Liu Y."/>
            <person name="Xu W."/>
            <person name="Pan J."/>
            <person name="Luo Z.H."/>
            <person name="Li M."/>
        </authorList>
    </citation>
    <scope>NUCLEOTIDE SEQUENCE [LARGE SCALE GENOMIC DNA]</scope>
    <source>
        <strain evidence="2">HyVt-513</strain>
    </source>
</reference>
<accession>A0A7V2WLI5</accession>
<evidence type="ECO:0000313" key="2">
    <source>
        <dbReference type="EMBL" id="HFC03311.1"/>
    </source>
</evidence>
<name>A0A7V2WLI5_9BACT</name>
<dbReference type="PROSITE" id="PS50112">
    <property type="entry name" value="PAS"/>
    <property type="match status" value="1"/>
</dbReference>
<dbReference type="EMBL" id="DRNO01000030">
    <property type="protein sequence ID" value="HFC03311.1"/>
    <property type="molecule type" value="Genomic_DNA"/>
</dbReference>
<evidence type="ECO:0000259" key="1">
    <source>
        <dbReference type="PROSITE" id="PS50112"/>
    </source>
</evidence>
<feature type="non-terminal residue" evidence="2">
    <location>
        <position position="121"/>
    </location>
</feature>
<organism evidence="2">
    <name type="scientific">Nitratifractor salsuginis</name>
    <dbReference type="NCBI Taxonomy" id="269261"/>
    <lineage>
        <taxon>Bacteria</taxon>
        <taxon>Pseudomonadati</taxon>
        <taxon>Campylobacterota</taxon>
        <taxon>Epsilonproteobacteria</taxon>
        <taxon>Campylobacterales</taxon>
        <taxon>Sulfurovaceae</taxon>
        <taxon>Nitratifractor</taxon>
    </lineage>
</organism>
<protein>
    <recommendedName>
        <fullName evidence="1">PAS domain-containing protein</fullName>
    </recommendedName>
</protein>
<dbReference type="AlphaFoldDB" id="A0A7V2WLI5"/>